<protein>
    <submittedName>
        <fullName evidence="2">Uncharacterized protein</fullName>
    </submittedName>
</protein>
<sequence>GSHFCSRSGTYILQWRIPEVSGQHNTTFDFSINTHKCKLMYYHELLDSANFRGSVASLESCRSSFSSIAPPSHPGTPSTLVRSKMGPKANHLPNS</sequence>
<dbReference type="EMBL" id="UYRV01000797">
    <property type="protein sequence ID" value="VDK45546.1"/>
    <property type="molecule type" value="Genomic_DNA"/>
</dbReference>
<dbReference type="AlphaFoldDB" id="A0A3P6Q1K9"/>
<name>A0A3P6Q1K9_CYLGO</name>
<evidence type="ECO:0000313" key="3">
    <source>
        <dbReference type="Proteomes" id="UP000271889"/>
    </source>
</evidence>
<proteinExistence type="predicted"/>
<feature type="compositionally biased region" description="Polar residues" evidence="1">
    <location>
        <begin position="65"/>
        <end position="81"/>
    </location>
</feature>
<accession>A0A3P6Q1K9</accession>
<dbReference type="Proteomes" id="UP000271889">
    <property type="component" value="Unassembled WGS sequence"/>
</dbReference>
<organism evidence="2 3">
    <name type="scientific">Cylicostephanus goldi</name>
    <name type="common">Nematode worm</name>
    <dbReference type="NCBI Taxonomy" id="71465"/>
    <lineage>
        <taxon>Eukaryota</taxon>
        <taxon>Metazoa</taxon>
        <taxon>Ecdysozoa</taxon>
        <taxon>Nematoda</taxon>
        <taxon>Chromadorea</taxon>
        <taxon>Rhabditida</taxon>
        <taxon>Rhabditina</taxon>
        <taxon>Rhabditomorpha</taxon>
        <taxon>Strongyloidea</taxon>
        <taxon>Strongylidae</taxon>
        <taxon>Cylicostephanus</taxon>
    </lineage>
</organism>
<dbReference type="OrthoDB" id="30289at2759"/>
<feature type="region of interest" description="Disordered" evidence="1">
    <location>
        <begin position="65"/>
        <end position="95"/>
    </location>
</feature>
<gene>
    <name evidence="2" type="ORF">CGOC_LOCUS543</name>
</gene>
<reference evidence="2 3" key="1">
    <citation type="submission" date="2018-11" db="EMBL/GenBank/DDBJ databases">
        <authorList>
            <consortium name="Pathogen Informatics"/>
        </authorList>
    </citation>
    <scope>NUCLEOTIDE SEQUENCE [LARGE SCALE GENOMIC DNA]</scope>
</reference>
<evidence type="ECO:0000313" key="2">
    <source>
        <dbReference type="EMBL" id="VDK45546.1"/>
    </source>
</evidence>
<keyword evidence="3" id="KW-1185">Reference proteome</keyword>
<feature type="non-terminal residue" evidence="2">
    <location>
        <position position="1"/>
    </location>
</feature>
<evidence type="ECO:0000256" key="1">
    <source>
        <dbReference type="SAM" id="MobiDB-lite"/>
    </source>
</evidence>